<keyword evidence="5 6" id="KW-0472">Membrane</keyword>
<sequence>MNLTEKLQREEKEIATLWQRIISMSIDDLLISFLVVIAFYDKFMNVKTYEEALLLTDSLFFYIFLAYTLYHWIFIALYGKTLGKILMKIEIIDIETFDKPNFYRSFIRSIVRNFDEMFFYLGMVYAIFDPFNRAIHDIIGKCVAVKSN</sequence>
<evidence type="ECO:0000256" key="6">
    <source>
        <dbReference type="SAM" id="Phobius"/>
    </source>
</evidence>
<dbReference type="InterPro" id="IPR010432">
    <property type="entry name" value="RDD"/>
</dbReference>
<name>A0A292YGH1_9BACT</name>
<evidence type="ECO:0000256" key="4">
    <source>
        <dbReference type="ARBA" id="ARBA00022989"/>
    </source>
</evidence>
<dbReference type="InterPro" id="IPR051791">
    <property type="entry name" value="Pra-immunoreactive"/>
</dbReference>
<evidence type="ECO:0000256" key="5">
    <source>
        <dbReference type="ARBA" id="ARBA00023136"/>
    </source>
</evidence>
<evidence type="ECO:0000313" key="9">
    <source>
        <dbReference type="Proteomes" id="UP000217944"/>
    </source>
</evidence>
<keyword evidence="9" id="KW-1185">Reference proteome</keyword>
<dbReference type="OrthoDB" id="5358104at2"/>
<keyword evidence="4 6" id="KW-1133">Transmembrane helix</keyword>
<accession>A0A292YGH1</accession>
<dbReference type="AlphaFoldDB" id="A0A292YGH1"/>
<organism evidence="8 9">
    <name type="scientific">Lebetimonas natsushimae</name>
    <dbReference type="NCBI Taxonomy" id="1936991"/>
    <lineage>
        <taxon>Bacteria</taxon>
        <taxon>Pseudomonadati</taxon>
        <taxon>Campylobacterota</taxon>
        <taxon>Epsilonproteobacteria</taxon>
        <taxon>Nautiliales</taxon>
        <taxon>Nautiliaceae</taxon>
        <taxon>Lebetimonas</taxon>
    </lineage>
</organism>
<feature type="transmembrane region" description="Helical" evidence="6">
    <location>
        <begin position="60"/>
        <end position="79"/>
    </location>
</feature>
<dbReference type="GO" id="GO:0005886">
    <property type="term" value="C:plasma membrane"/>
    <property type="evidence" value="ECO:0007669"/>
    <property type="project" value="UniProtKB-SubCell"/>
</dbReference>
<gene>
    <name evidence="8" type="ORF">LNAT_P1426</name>
</gene>
<feature type="transmembrane region" description="Helical" evidence="6">
    <location>
        <begin position="21"/>
        <end position="40"/>
    </location>
</feature>
<keyword evidence="3 6" id="KW-0812">Transmembrane</keyword>
<dbReference type="EMBL" id="BDME01000006">
    <property type="protein sequence ID" value="GAX88131.1"/>
    <property type="molecule type" value="Genomic_DNA"/>
</dbReference>
<evidence type="ECO:0000256" key="3">
    <source>
        <dbReference type="ARBA" id="ARBA00022692"/>
    </source>
</evidence>
<reference evidence="8 9" key="1">
    <citation type="journal article" date="2017" name="Syst. Appl. Microbiol.">
        <title>Lebetimonas natsushimae sp. nov., a novel strictly anaerobic, moderately thermophilic chemoautotroph isolated from a deep-sea hydrothermal vent polychaete nest in the Mid-Okinawa Trough.</title>
        <authorList>
            <person name="Nagata R."/>
            <person name="Takaki Y."/>
            <person name="Tame A."/>
            <person name="Nunoura T."/>
            <person name="Muto H."/>
            <person name="Mino S."/>
            <person name="Sawayama S."/>
            <person name="Takai K."/>
            <person name="Nakagawa S."/>
        </authorList>
    </citation>
    <scope>NUCLEOTIDE SEQUENCE [LARGE SCALE GENOMIC DNA]</scope>
    <source>
        <strain evidence="8 9">HS1857</strain>
    </source>
</reference>
<evidence type="ECO:0000313" key="8">
    <source>
        <dbReference type="EMBL" id="GAX88131.1"/>
    </source>
</evidence>
<evidence type="ECO:0000256" key="1">
    <source>
        <dbReference type="ARBA" id="ARBA00004651"/>
    </source>
</evidence>
<evidence type="ECO:0000259" key="7">
    <source>
        <dbReference type="Pfam" id="PF06271"/>
    </source>
</evidence>
<protein>
    <recommendedName>
        <fullName evidence="7">RDD domain-containing protein</fullName>
    </recommendedName>
</protein>
<comment type="caution">
    <text evidence="8">The sequence shown here is derived from an EMBL/GenBank/DDBJ whole genome shotgun (WGS) entry which is preliminary data.</text>
</comment>
<evidence type="ECO:0000256" key="2">
    <source>
        <dbReference type="ARBA" id="ARBA00022475"/>
    </source>
</evidence>
<proteinExistence type="predicted"/>
<dbReference type="Proteomes" id="UP000217944">
    <property type="component" value="Unassembled WGS sequence"/>
</dbReference>
<comment type="subcellular location">
    <subcellularLocation>
        <location evidence="1">Cell membrane</location>
        <topology evidence="1">Multi-pass membrane protein</topology>
    </subcellularLocation>
</comment>
<keyword evidence="2" id="KW-1003">Cell membrane</keyword>
<feature type="domain" description="RDD" evidence="7">
    <location>
        <begin position="15"/>
        <end position="140"/>
    </location>
</feature>
<dbReference type="Pfam" id="PF06271">
    <property type="entry name" value="RDD"/>
    <property type="match status" value="1"/>
</dbReference>
<dbReference type="RefSeq" id="WP_096259911.1">
    <property type="nucleotide sequence ID" value="NZ_BDME01000006.1"/>
</dbReference>
<dbReference type="PANTHER" id="PTHR36115">
    <property type="entry name" value="PROLINE-RICH ANTIGEN HOMOLOG-RELATED"/>
    <property type="match status" value="1"/>
</dbReference>